<comment type="caution">
    <text evidence="1">The sequence shown here is derived from an EMBL/GenBank/DDBJ whole genome shotgun (WGS) entry which is preliminary data.</text>
</comment>
<name>A0A0U5FA02_XANCI</name>
<protein>
    <submittedName>
        <fullName evidence="1">Uncharacterized protein</fullName>
    </submittedName>
</protein>
<gene>
    <name evidence="1" type="ORF">XAC3562_1700002</name>
</gene>
<accession>A0A0U5FA02</accession>
<organism evidence="1 2">
    <name type="scientific">Xanthomonas citri pv. citri</name>
    <dbReference type="NCBI Taxonomy" id="611301"/>
    <lineage>
        <taxon>Bacteria</taxon>
        <taxon>Pseudomonadati</taxon>
        <taxon>Pseudomonadota</taxon>
        <taxon>Gammaproteobacteria</taxon>
        <taxon>Lysobacterales</taxon>
        <taxon>Lysobacteraceae</taxon>
        <taxon>Xanthomonas</taxon>
    </lineage>
</organism>
<sequence length="45" mass="5514">MSRTTTYSLNLTLRRLCRRFDSNDGLYPYRFYSHSAQLFAERKDY</sequence>
<dbReference type="Proteomes" id="UP000052230">
    <property type="component" value="Unassembled WGS sequence"/>
</dbReference>
<evidence type="ECO:0000313" key="2">
    <source>
        <dbReference type="Proteomes" id="UP000052230"/>
    </source>
</evidence>
<dbReference type="EMBL" id="CCXZ01000080">
    <property type="protein sequence ID" value="CEG15079.1"/>
    <property type="molecule type" value="Genomic_DNA"/>
</dbReference>
<dbReference type="AlphaFoldDB" id="A0A0U5FA02"/>
<keyword evidence="2" id="KW-1185">Reference proteome</keyword>
<evidence type="ECO:0000313" key="1">
    <source>
        <dbReference type="EMBL" id="CEG15079.1"/>
    </source>
</evidence>
<reference evidence="1 2" key="1">
    <citation type="submission" date="2014-09" db="EMBL/GenBank/DDBJ databases">
        <authorList>
            <person name="Regsiter A."/>
        </authorList>
    </citation>
    <scope>NUCLEOTIDE SEQUENCE [LARGE SCALE GENOMIC DNA]</scope>
</reference>
<proteinExistence type="predicted"/>